<dbReference type="AlphaFoldDB" id="A0A7D4BCR2"/>
<evidence type="ECO:0000313" key="3">
    <source>
        <dbReference type="Proteomes" id="UP000500961"/>
    </source>
</evidence>
<accession>A0A7D4BCR2</accession>
<keyword evidence="2" id="KW-0808">Transferase</keyword>
<feature type="domain" description="Methyltransferase FkbM" evidence="1">
    <location>
        <begin position="17"/>
        <end position="99"/>
    </location>
</feature>
<dbReference type="EMBL" id="CP041345">
    <property type="protein sequence ID" value="QKG78798.1"/>
    <property type="molecule type" value="Genomic_DNA"/>
</dbReference>
<proteinExistence type="predicted"/>
<reference evidence="2 3" key="1">
    <citation type="submission" date="2019-07" db="EMBL/GenBank/DDBJ databases">
        <title>Thalassofilum flectens gen. nov., sp. nov., a novel moderate thermophilic anaerobe from a shallow sea hot spring in Kunashir Island (Russia), representing a new family in the order Bacteroidales, and proposal of Thalassofilacea fam. nov.</title>
        <authorList>
            <person name="Kochetkova T.V."/>
            <person name="Podosokorskaya O.A."/>
            <person name="Novikov A."/>
            <person name="Elcheninov A.G."/>
            <person name="Toshchakov S.V."/>
            <person name="Kublanov I.V."/>
        </authorList>
    </citation>
    <scope>NUCLEOTIDE SEQUENCE [LARGE SCALE GENOMIC DNA]</scope>
    <source>
        <strain evidence="2 3">38-H</strain>
    </source>
</reference>
<gene>
    <name evidence="2" type="ORF">FHG85_00445</name>
</gene>
<dbReference type="PANTHER" id="PTHR34203:SF15">
    <property type="entry name" value="SLL1173 PROTEIN"/>
    <property type="match status" value="1"/>
</dbReference>
<dbReference type="NCBIfam" id="TIGR01444">
    <property type="entry name" value="fkbM_fam"/>
    <property type="match status" value="1"/>
</dbReference>
<dbReference type="Gene3D" id="3.40.50.150">
    <property type="entry name" value="Vaccinia Virus protein VP39"/>
    <property type="match status" value="1"/>
</dbReference>
<protein>
    <submittedName>
        <fullName evidence="2">FkbM family methyltransferase</fullName>
    </submittedName>
</protein>
<dbReference type="GO" id="GO:0032259">
    <property type="term" value="P:methylation"/>
    <property type="evidence" value="ECO:0007669"/>
    <property type="project" value="UniProtKB-KW"/>
</dbReference>
<sequence>MCEDHAYNSLANKPLQPIKEVVTVETMQLDKFIEENNISRVDVIKCDTEGAEYLVFKGSDNILRKYKPKLFFEYNPFVKGFMHKHDDVFLLLKKYGYEFYEFRNHTLCKVENFNFQTNDIYAE</sequence>
<dbReference type="PANTHER" id="PTHR34203">
    <property type="entry name" value="METHYLTRANSFERASE, FKBM FAMILY PROTEIN"/>
    <property type="match status" value="1"/>
</dbReference>
<dbReference type="Proteomes" id="UP000500961">
    <property type="component" value="Chromosome"/>
</dbReference>
<evidence type="ECO:0000259" key="1">
    <source>
        <dbReference type="Pfam" id="PF05050"/>
    </source>
</evidence>
<dbReference type="InterPro" id="IPR029063">
    <property type="entry name" value="SAM-dependent_MTases_sf"/>
</dbReference>
<evidence type="ECO:0000313" key="2">
    <source>
        <dbReference type="EMBL" id="QKG78798.1"/>
    </source>
</evidence>
<dbReference type="SUPFAM" id="SSF53335">
    <property type="entry name" value="S-adenosyl-L-methionine-dependent methyltransferases"/>
    <property type="match status" value="1"/>
</dbReference>
<dbReference type="InterPro" id="IPR052514">
    <property type="entry name" value="SAM-dependent_MTase"/>
</dbReference>
<dbReference type="KEGG" id="ttz:FHG85_00445"/>
<keyword evidence="2" id="KW-0489">Methyltransferase</keyword>
<dbReference type="GO" id="GO:0008168">
    <property type="term" value="F:methyltransferase activity"/>
    <property type="evidence" value="ECO:0007669"/>
    <property type="project" value="UniProtKB-KW"/>
</dbReference>
<name>A0A7D4BCR2_9BACT</name>
<dbReference type="InterPro" id="IPR006342">
    <property type="entry name" value="FkbM_mtfrase"/>
</dbReference>
<organism evidence="2 3">
    <name type="scientific">Tenuifilum thalassicum</name>
    <dbReference type="NCBI Taxonomy" id="2590900"/>
    <lineage>
        <taxon>Bacteria</taxon>
        <taxon>Pseudomonadati</taxon>
        <taxon>Bacteroidota</taxon>
        <taxon>Bacteroidia</taxon>
        <taxon>Bacteroidales</taxon>
        <taxon>Tenuifilaceae</taxon>
        <taxon>Tenuifilum</taxon>
    </lineage>
</organism>
<dbReference type="Pfam" id="PF05050">
    <property type="entry name" value="Methyltransf_21"/>
    <property type="match status" value="1"/>
</dbReference>
<keyword evidence="3" id="KW-1185">Reference proteome</keyword>